<feature type="region of interest" description="Disordered" evidence="1">
    <location>
        <begin position="122"/>
        <end position="142"/>
    </location>
</feature>
<feature type="region of interest" description="Disordered" evidence="1">
    <location>
        <begin position="1"/>
        <end position="22"/>
    </location>
</feature>
<gene>
    <name evidence="2" type="ORF">B0J13DRAFT_254524</name>
</gene>
<comment type="caution">
    <text evidence="2">The sequence shown here is derived from an EMBL/GenBank/DDBJ whole genome shotgun (WGS) entry which is preliminary data.</text>
</comment>
<evidence type="ECO:0000313" key="2">
    <source>
        <dbReference type="EMBL" id="KAH7152049.1"/>
    </source>
</evidence>
<organism evidence="2 3">
    <name type="scientific">Dactylonectria estremocensis</name>
    <dbReference type="NCBI Taxonomy" id="1079267"/>
    <lineage>
        <taxon>Eukaryota</taxon>
        <taxon>Fungi</taxon>
        <taxon>Dikarya</taxon>
        <taxon>Ascomycota</taxon>
        <taxon>Pezizomycotina</taxon>
        <taxon>Sordariomycetes</taxon>
        <taxon>Hypocreomycetidae</taxon>
        <taxon>Hypocreales</taxon>
        <taxon>Nectriaceae</taxon>
        <taxon>Dactylonectria</taxon>
    </lineage>
</organism>
<sequence length="200" mass="21909">MAKTQETNHFSQPAGQKQATAPAQLPMASSAWSEWTLHSSGLHYYRAQYLSYEAAVVVVRSARNAVVADSQGRYIHYEFVGINEVPQSQYYPPPGFAALPVLAAPPVAPPQNLSAPAQLHEQPQVPELEDDGTSATSGTNDAADGAIIDIETGSDAIIVSFPEVTDKHSLVFDKKTRKRLQSEKKRRINPKAKVDTWLRN</sequence>
<evidence type="ECO:0000313" key="3">
    <source>
        <dbReference type="Proteomes" id="UP000717696"/>
    </source>
</evidence>
<dbReference type="OrthoDB" id="6425924at2759"/>
<keyword evidence="3" id="KW-1185">Reference proteome</keyword>
<dbReference type="Proteomes" id="UP000717696">
    <property type="component" value="Unassembled WGS sequence"/>
</dbReference>
<feature type="compositionally biased region" description="Polar residues" evidence="1">
    <location>
        <begin position="1"/>
        <end position="21"/>
    </location>
</feature>
<feature type="region of interest" description="Disordered" evidence="1">
    <location>
        <begin position="179"/>
        <end position="200"/>
    </location>
</feature>
<evidence type="ECO:0000256" key="1">
    <source>
        <dbReference type="SAM" id="MobiDB-lite"/>
    </source>
</evidence>
<accession>A0A9P9F2Q0</accession>
<proteinExistence type="predicted"/>
<protein>
    <submittedName>
        <fullName evidence="2">Uncharacterized protein</fullName>
    </submittedName>
</protein>
<dbReference type="EMBL" id="JAGMUU010000005">
    <property type="protein sequence ID" value="KAH7152049.1"/>
    <property type="molecule type" value="Genomic_DNA"/>
</dbReference>
<dbReference type="AlphaFoldDB" id="A0A9P9F2Q0"/>
<name>A0A9P9F2Q0_9HYPO</name>
<reference evidence="2" key="1">
    <citation type="journal article" date="2021" name="Nat. Commun.">
        <title>Genetic determinants of endophytism in the Arabidopsis root mycobiome.</title>
        <authorList>
            <person name="Mesny F."/>
            <person name="Miyauchi S."/>
            <person name="Thiergart T."/>
            <person name="Pickel B."/>
            <person name="Atanasova L."/>
            <person name="Karlsson M."/>
            <person name="Huettel B."/>
            <person name="Barry K.W."/>
            <person name="Haridas S."/>
            <person name="Chen C."/>
            <person name="Bauer D."/>
            <person name="Andreopoulos W."/>
            <person name="Pangilinan J."/>
            <person name="LaButti K."/>
            <person name="Riley R."/>
            <person name="Lipzen A."/>
            <person name="Clum A."/>
            <person name="Drula E."/>
            <person name="Henrissat B."/>
            <person name="Kohler A."/>
            <person name="Grigoriev I.V."/>
            <person name="Martin F.M."/>
            <person name="Hacquard S."/>
        </authorList>
    </citation>
    <scope>NUCLEOTIDE SEQUENCE</scope>
    <source>
        <strain evidence="2">MPI-CAGE-AT-0021</strain>
    </source>
</reference>
<feature type="compositionally biased region" description="Basic residues" evidence="1">
    <location>
        <begin position="179"/>
        <end position="190"/>
    </location>
</feature>